<name>A0A6M0RA81_9CLOT</name>
<feature type="domain" description="NUMOD4" evidence="1">
    <location>
        <begin position="3"/>
        <end position="58"/>
    </location>
</feature>
<dbReference type="SUPFAM" id="SSF64496">
    <property type="entry name" value="DNA-binding domain of intron-encoded endonucleases"/>
    <property type="match status" value="1"/>
</dbReference>
<gene>
    <name evidence="3" type="ORF">FDF74_04675</name>
</gene>
<dbReference type="Proteomes" id="UP000473885">
    <property type="component" value="Unassembled WGS sequence"/>
</dbReference>
<organism evidence="3 4">
    <name type="scientific">Clostridium niameyense</name>
    <dbReference type="NCBI Taxonomy" id="1622073"/>
    <lineage>
        <taxon>Bacteria</taxon>
        <taxon>Bacillati</taxon>
        <taxon>Bacillota</taxon>
        <taxon>Clostridia</taxon>
        <taxon>Eubacteriales</taxon>
        <taxon>Clostridiaceae</taxon>
        <taxon>Clostridium</taxon>
    </lineage>
</organism>
<evidence type="ECO:0000313" key="4">
    <source>
        <dbReference type="Proteomes" id="UP000473885"/>
    </source>
</evidence>
<dbReference type="AlphaFoldDB" id="A0A6M0RA81"/>
<accession>A0A6M0RA81</accession>
<sequence length="191" mass="22130">MKETWKDIIGYKGLYKVSNFGRVKSLKRYKNNHSKLQVVDEKIKSTRKDIQGYLLLDLYKDNIGKTFRVHRLVADAFIENSENKESVNHIDGNKENNRVSNLEWATFKEQNEHFYRNNLKSKDSINKAIKAMNKAQSKRVKCLNNGIIYESASEAARVIGVSGSLIMRCCRGERKSAGKDENMNPLHWIYL</sequence>
<dbReference type="EMBL" id="SXDP01000002">
    <property type="protein sequence ID" value="NEZ46509.1"/>
    <property type="molecule type" value="Genomic_DNA"/>
</dbReference>
<dbReference type="InterPro" id="IPR010902">
    <property type="entry name" value="NUMOD4"/>
</dbReference>
<dbReference type="SUPFAM" id="SSF54060">
    <property type="entry name" value="His-Me finger endonucleases"/>
    <property type="match status" value="1"/>
</dbReference>
<evidence type="ECO:0000259" key="2">
    <source>
        <dbReference type="Pfam" id="PF13392"/>
    </source>
</evidence>
<dbReference type="RefSeq" id="WP_163248724.1">
    <property type="nucleotide sequence ID" value="NZ_SXDP01000002.1"/>
</dbReference>
<proteinExistence type="predicted"/>
<comment type="caution">
    <text evidence="3">The sequence shown here is derived from an EMBL/GenBank/DDBJ whole genome shotgun (WGS) entry which is preliminary data.</text>
</comment>
<dbReference type="InterPro" id="IPR003615">
    <property type="entry name" value="HNH_nuc"/>
</dbReference>
<dbReference type="Gene3D" id="3.90.75.20">
    <property type="match status" value="1"/>
</dbReference>
<evidence type="ECO:0008006" key="5">
    <source>
        <dbReference type="Google" id="ProtNLM"/>
    </source>
</evidence>
<keyword evidence="4" id="KW-1185">Reference proteome</keyword>
<dbReference type="GO" id="GO:0016788">
    <property type="term" value="F:hydrolase activity, acting on ester bonds"/>
    <property type="evidence" value="ECO:0007669"/>
    <property type="project" value="InterPro"/>
</dbReference>
<dbReference type="Pfam" id="PF07463">
    <property type="entry name" value="NUMOD4"/>
    <property type="match status" value="1"/>
</dbReference>
<evidence type="ECO:0000259" key="1">
    <source>
        <dbReference type="Pfam" id="PF07463"/>
    </source>
</evidence>
<dbReference type="Pfam" id="PF13392">
    <property type="entry name" value="HNH_3"/>
    <property type="match status" value="1"/>
</dbReference>
<feature type="domain" description="HNH nuclease" evidence="2">
    <location>
        <begin position="69"/>
        <end position="110"/>
    </location>
</feature>
<dbReference type="InterPro" id="IPR036388">
    <property type="entry name" value="WH-like_DNA-bd_sf"/>
</dbReference>
<dbReference type="Gene3D" id="1.10.10.10">
    <property type="entry name" value="Winged helix-like DNA-binding domain superfamily/Winged helix DNA-binding domain"/>
    <property type="match status" value="1"/>
</dbReference>
<dbReference type="InterPro" id="IPR044925">
    <property type="entry name" value="His-Me_finger_sf"/>
</dbReference>
<reference evidence="3 4" key="1">
    <citation type="submission" date="2019-04" db="EMBL/GenBank/DDBJ databases">
        <title>Genome sequencing of Clostridium botulinum Groups I-IV and Clostridium butyricum.</title>
        <authorList>
            <person name="Brunt J."/>
            <person name="Van Vliet A.H.M."/>
            <person name="Stringer S.C."/>
            <person name="Carter A.T."/>
            <person name="Peck M.W."/>
        </authorList>
    </citation>
    <scope>NUCLEOTIDE SEQUENCE [LARGE SCALE GENOMIC DNA]</scope>
    <source>
        <strain evidence="3 4">IFR 18/094</strain>
    </source>
</reference>
<evidence type="ECO:0000313" key="3">
    <source>
        <dbReference type="EMBL" id="NEZ46509.1"/>
    </source>
</evidence>
<protein>
    <recommendedName>
        <fullName evidence="5">Endonuclease</fullName>
    </recommendedName>
</protein>